<dbReference type="RefSeq" id="WP_054614999.1">
    <property type="nucleotide sequence ID" value="NZ_CP101125.1"/>
</dbReference>
<dbReference type="EMBL" id="CP101125">
    <property type="protein sequence ID" value="UTO17218.1"/>
    <property type="molecule type" value="Genomic_DNA"/>
</dbReference>
<keyword evidence="3" id="KW-1185">Reference proteome</keyword>
<evidence type="ECO:0000313" key="3">
    <source>
        <dbReference type="Proteomes" id="UP001059607"/>
    </source>
</evidence>
<proteinExistence type="predicted"/>
<protein>
    <submittedName>
        <fullName evidence="2">Uncharacterized protein</fullName>
    </submittedName>
</protein>
<accession>A0ABY5ERY7</accession>
<reference evidence="2" key="1">
    <citation type="submission" date="2022-07" db="EMBL/GenBank/DDBJ databases">
        <title>Pseudomonas nunamit sp. nov. an antifungal species isolated from Greenland.</title>
        <authorList>
            <person name="Ntana F."/>
            <person name="Hennessy R.C."/>
            <person name="Zervas A."/>
            <person name="Stougaard P."/>
        </authorList>
    </citation>
    <scope>NUCLEOTIDE SEQUENCE</scope>
    <source>
        <strain evidence="2">In5</strain>
    </source>
</reference>
<evidence type="ECO:0000256" key="1">
    <source>
        <dbReference type="SAM" id="MobiDB-lite"/>
    </source>
</evidence>
<organism evidence="2 3">
    <name type="scientific">Pseudomonas nunensis</name>
    <dbReference type="NCBI Taxonomy" id="2961896"/>
    <lineage>
        <taxon>Bacteria</taxon>
        <taxon>Pseudomonadati</taxon>
        <taxon>Pseudomonadota</taxon>
        <taxon>Gammaproteobacteria</taxon>
        <taxon>Pseudomonadales</taxon>
        <taxon>Pseudomonadaceae</taxon>
        <taxon>Pseudomonas</taxon>
    </lineage>
</organism>
<feature type="region of interest" description="Disordered" evidence="1">
    <location>
        <begin position="512"/>
        <end position="541"/>
    </location>
</feature>
<feature type="compositionally biased region" description="Polar residues" evidence="1">
    <location>
        <begin position="518"/>
        <end position="537"/>
    </location>
</feature>
<gene>
    <name evidence="2" type="ORF">NK667_12975</name>
</gene>
<sequence length="1268" mass="139922">MITRNKPKAVGSVAAQTHNLRMSEDAFEKQLLLAELQELVEKHGGVDTRLVDLDNMPFQLRVGSSLYQAHTPAKVLLEEMLKFKSMIGVHARYRTKETDEFCITGRGEVIVFAGQDKHDITQRLDADPNAIERIRLLAGFAKVTGEFVWDSDEVVLSQWLRFHDLYVPATIAGVKNLIAFLTLELPDVEPLGNYWGQLVAEDDSSAVLTDEEIQRVRALTAKTLSQKGRLLEKLYSESVKALPDPYDPQAASRLIKEMFLHSTSQALAKKYISELQWYGAGPDENVTAEDLAQILVTAVLLDLDHHSGRDSRRNHICGYDLYQPANADLPYFLILDDLERYLLSNQIVSMRLSRLAIHLLLAKAAPEFLVRDIPDQLLVGSVGWVSFCSAVATLELKSPGSSQSMTYDQVMAFAGIEPVGPWIEKLQGLAAIPSIIDWGLINKLITHEQLAESEKDTSIVAVTAYDGYATSIAQAAETFSTVMPSRKQVALKALEDAAPGFNLEERSLFTRKDRDYKQGTNTRNWSSRPDEQPNSIYRPTGHPLSMVDAHISGYLVGGNWDKLNGESIFKTWPGLSGLDNVDVEFDRVLKAHYSKMNSAHVTIMKLAMSSMMDADRVVFQNSKIGFFTLRPSVAKNHIPEVTSGLVGSSTPGRNYLAETQAEKDAATGRYGVVMCAFHGNDQITCYEVFILLGKCQKNPELGALIGRTQKMRTAARVDFSGDMSEKTRAIPTTADIPVDIRNYTHGVHSNIKVYSAAVIEKLGEIAGPNIRVSRGHSIYKNYASEQFDKIATFIVKNRPLVTYEELKEIATELTWMEEKILTQKAQTEFLVNLIVPFKSCIEDLSSGDKNRVADGAFGCIMDTLALFGTAVGVVSKVMSVAARSVSMTSKVASLAKFAITTTISMFNPLDGAGTVGRSAGKLFHKGSLKLGAGVLQTFETATFQLRKIAGSAQSYDLIKAADYSHIGQGLWRPLENGGDAVSICAIARKERWFAMNRLGKPWGPKLKRFDFTQSLSVPRFHKLLPADYTHLILRKSLPIARSKIANALVTLGEHSNSLDTNLVIGLLFGSTAKGRDQALNFLKVVKTDFDGLSGRNFVLAAVKDDITTASLMPVEYKAWKKDGAVAGVDQPVITVYSDNLNDHFYREKLNYEVIAIDLVHEMFRGGPDAKGLSYALDPQTKSQDTYQLNVAPLLNLALGELAISLESPVQKHDSARSLENADTFSLAVVLFDQLMTDKSRFLQNTRIMSAAVGKRRSGPIEGEVLISL</sequence>
<dbReference type="Proteomes" id="UP001059607">
    <property type="component" value="Chromosome"/>
</dbReference>
<evidence type="ECO:0000313" key="2">
    <source>
        <dbReference type="EMBL" id="UTO17218.1"/>
    </source>
</evidence>
<name>A0ABY5ERY7_9PSED</name>